<dbReference type="PANTHER" id="PTHR33927:SF5">
    <property type="entry name" value="ENZYME, PUTATIVE (AFU_ORTHOLOGUE AFUA_8G01222)-RELATED"/>
    <property type="match status" value="1"/>
</dbReference>
<protein>
    <recommendedName>
        <fullName evidence="4">Integral membrane protein TmpA</fullName>
    </recommendedName>
</protein>
<evidence type="ECO:0008006" key="4">
    <source>
        <dbReference type="Google" id="ProtNLM"/>
    </source>
</evidence>
<comment type="caution">
    <text evidence="2">The sequence shown here is derived from an EMBL/GenBank/DDBJ whole genome shotgun (WGS) entry which is preliminary data.</text>
</comment>
<gene>
    <name evidence="2" type="ORF">LTR97_009465</name>
</gene>
<dbReference type="InterPro" id="IPR052979">
    <property type="entry name" value="Adenylate-forming_domain"/>
</dbReference>
<sequence length="626" mass="70260">MEHDDTQPPQLPRLHFGRTDTGKVAKWLGDQRDYHDTTTIDSLGNRYWPKRPNSVHIRPDDVAHDWENEHYGRRLRPLISSKPATNSRTLVGWQPLPAHFHALAHLPVLEQLAWVGILDPTKCYQRPKRLSSWPSLSDDCTLFEDEKLDEKNEKKSSIEEHYDLHPSFVTTHDQLLALQAPHPVPSIPGERYWKSLWYHYMTVYKRLMLFILVTNITILAALSSARHIFSYPYAATATGANLLASVLMRQEHVINILYHLTCALPRQTPLTLRRVAAKLAYNNGGIHAGAAMGGLIWYISYAALLSRHFHGTTGATMAVSGITATIVVLLAALIALSHPSIRRRYHNFWELSHRYGGWIAIALVWAQMIVVAVADARNAGQSVGRALLHLPLFYFLIVITCCLLYPWLRIKRLTVNAEYLSAHATQLRFADRSLSTSRGVRLARNPFRENHGFATIPKSRSSMLLDPEKGYSILVSNAGDFTNGLIHRPPRHIWLRGAPTIGIKRLATLFRPIVIVATGSGIGPCLSFLNVKRGHPMRVIWSARCPELTFGYGIIEKVLKADDKAVIVDTQQVGCPKVDLVSLAFAMVRDIKAEAVMVISNPKVTKDVVYGMEMRSIAAFGAVFDS</sequence>
<keyword evidence="1" id="KW-1133">Transmembrane helix</keyword>
<evidence type="ECO:0000313" key="3">
    <source>
        <dbReference type="Proteomes" id="UP001310594"/>
    </source>
</evidence>
<dbReference type="InterPro" id="IPR039261">
    <property type="entry name" value="FNR_nucleotide-bd"/>
</dbReference>
<dbReference type="PANTHER" id="PTHR33927">
    <property type="entry name" value="TRANSMEMBRANE PROTEIN"/>
    <property type="match status" value="1"/>
</dbReference>
<keyword evidence="1" id="KW-0812">Transmembrane</keyword>
<feature type="transmembrane region" description="Helical" evidence="1">
    <location>
        <begin position="286"/>
        <end position="305"/>
    </location>
</feature>
<dbReference type="AlphaFoldDB" id="A0AAN7W258"/>
<feature type="transmembrane region" description="Helical" evidence="1">
    <location>
        <begin position="355"/>
        <end position="374"/>
    </location>
</feature>
<evidence type="ECO:0000256" key="1">
    <source>
        <dbReference type="SAM" id="Phobius"/>
    </source>
</evidence>
<feature type="transmembrane region" description="Helical" evidence="1">
    <location>
        <begin position="207"/>
        <end position="229"/>
    </location>
</feature>
<name>A0AAN7W258_9PEZI</name>
<evidence type="ECO:0000313" key="2">
    <source>
        <dbReference type="EMBL" id="KAK5694874.1"/>
    </source>
</evidence>
<feature type="transmembrane region" description="Helical" evidence="1">
    <location>
        <begin position="386"/>
        <end position="408"/>
    </location>
</feature>
<feature type="transmembrane region" description="Helical" evidence="1">
    <location>
        <begin position="317"/>
        <end position="335"/>
    </location>
</feature>
<proteinExistence type="predicted"/>
<dbReference type="SUPFAM" id="SSF52343">
    <property type="entry name" value="Ferredoxin reductase-like, C-terminal NADP-linked domain"/>
    <property type="match status" value="1"/>
</dbReference>
<dbReference type="EMBL" id="JAVRQU010000015">
    <property type="protein sequence ID" value="KAK5694874.1"/>
    <property type="molecule type" value="Genomic_DNA"/>
</dbReference>
<keyword evidence="1" id="KW-0472">Membrane</keyword>
<accession>A0AAN7W258</accession>
<dbReference type="Proteomes" id="UP001310594">
    <property type="component" value="Unassembled WGS sequence"/>
</dbReference>
<organism evidence="2 3">
    <name type="scientific">Elasticomyces elasticus</name>
    <dbReference type="NCBI Taxonomy" id="574655"/>
    <lineage>
        <taxon>Eukaryota</taxon>
        <taxon>Fungi</taxon>
        <taxon>Dikarya</taxon>
        <taxon>Ascomycota</taxon>
        <taxon>Pezizomycotina</taxon>
        <taxon>Dothideomycetes</taxon>
        <taxon>Dothideomycetidae</taxon>
        <taxon>Mycosphaerellales</taxon>
        <taxon>Teratosphaeriaceae</taxon>
        <taxon>Elasticomyces</taxon>
    </lineage>
</organism>
<reference evidence="2" key="1">
    <citation type="submission" date="2023-08" db="EMBL/GenBank/DDBJ databases">
        <title>Black Yeasts Isolated from many extreme environments.</title>
        <authorList>
            <person name="Coleine C."/>
            <person name="Stajich J.E."/>
            <person name="Selbmann L."/>
        </authorList>
    </citation>
    <scope>NUCLEOTIDE SEQUENCE</scope>
    <source>
        <strain evidence="2">CCFEE 5810</strain>
    </source>
</reference>